<keyword evidence="3" id="KW-1133">Transmembrane helix</keyword>
<keyword evidence="1" id="KW-0175">Coiled coil</keyword>
<gene>
    <name evidence="4" type="ORF">METZ01_LOCUS255622</name>
</gene>
<proteinExistence type="predicted"/>
<evidence type="ECO:0000256" key="3">
    <source>
        <dbReference type="SAM" id="Phobius"/>
    </source>
</evidence>
<dbReference type="EMBL" id="UINC01069411">
    <property type="protein sequence ID" value="SVC02768.1"/>
    <property type="molecule type" value="Genomic_DNA"/>
</dbReference>
<feature type="coiled-coil region" evidence="1">
    <location>
        <begin position="120"/>
        <end position="147"/>
    </location>
</feature>
<feature type="transmembrane region" description="Helical" evidence="3">
    <location>
        <begin position="70"/>
        <end position="92"/>
    </location>
</feature>
<accession>A0A382IT77</accession>
<evidence type="ECO:0000256" key="1">
    <source>
        <dbReference type="SAM" id="Coils"/>
    </source>
</evidence>
<evidence type="ECO:0000256" key="2">
    <source>
        <dbReference type="SAM" id="MobiDB-lite"/>
    </source>
</evidence>
<reference evidence="4" key="1">
    <citation type="submission" date="2018-05" db="EMBL/GenBank/DDBJ databases">
        <authorList>
            <person name="Lanie J.A."/>
            <person name="Ng W.-L."/>
            <person name="Kazmierczak K.M."/>
            <person name="Andrzejewski T.M."/>
            <person name="Davidsen T.M."/>
            <person name="Wayne K.J."/>
            <person name="Tettelin H."/>
            <person name="Glass J.I."/>
            <person name="Rusch D."/>
            <person name="Podicherti R."/>
            <person name="Tsui H.-C.T."/>
            <person name="Winkler M.E."/>
        </authorList>
    </citation>
    <scope>NUCLEOTIDE SEQUENCE</scope>
</reference>
<keyword evidence="3" id="KW-0812">Transmembrane</keyword>
<organism evidence="4">
    <name type="scientific">marine metagenome</name>
    <dbReference type="NCBI Taxonomy" id="408172"/>
    <lineage>
        <taxon>unclassified sequences</taxon>
        <taxon>metagenomes</taxon>
        <taxon>ecological metagenomes</taxon>
    </lineage>
</organism>
<evidence type="ECO:0000313" key="4">
    <source>
        <dbReference type="EMBL" id="SVC02768.1"/>
    </source>
</evidence>
<feature type="region of interest" description="Disordered" evidence="2">
    <location>
        <begin position="32"/>
        <end position="56"/>
    </location>
</feature>
<dbReference type="AlphaFoldDB" id="A0A382IT77"/>
<protein>
    <submittedName>
        <fullName evidence="4">Uncharacterized protein</fullName>
    </submittedName>
</protein>
<name>A0A382IT77_9ZZZZ</name>
<sequence>MSFRLPLILISIGFAISASAILYTELGGQEYRGTQRDPYSEDRLRRPPPRPEREYYQPEETSVQDLPDQLAQIFVDQGLIGALLLILGAYVYKSENMARSDRKEMNLKFESLIVKSMDNLLEVKTELASMNARVENIEREEESQRGDINQIKQYIFDRKI</sequence>
<feature type="compositionally biased region" description="Basic and acidic residues" evidence="2">
    <location>
        <begin position="33"/>
        <end position="56"/>
    </location>
</feature>
<keyword evidence="3" id="KW-0472">Membrane</keyword>